<dbReference type="Proteomes" id="UP001175271">
    <property type="component" value="Unassembled WGS sequence"/>
</dbReference>
<organism evidence="3 4">
    <name type="scientific">Steinernema hermaphroditum</name>
    <dbReference type="NCBI Taxonomy" id="289476"/>
    <lineage>
        <taxon>Eukaryota</taxon>
        <taxon>Metazoa</taxon>
        <taxon>Ecdysozoa</taxon>
        <taxon>Nematoda</taxon>
        <taxon>Chromadorea</taxon>
        <taxon>Rhabditida</taxon>
        <taxon>Tylenchina</taxon>
        <taxon>Panagrolaimomorpha</taxon>
        <taxon>Strongyloidoidea</taxon>
        <taxon>Steinernematidae</taxon>
        <taxon>Steinernema</taxon>
    </lineage>
</organism>
<feature type="region of interest" description="Disordered" evidence="1">
    <location>
        <begin position="16"/>
        <end position="37"/>
    </location>
</feature>
<evidence type="ECO:0000256" key="1">
    <source>
        <dbReference type="SAM" id="MobiDB-lite"/>
    </source>
</evidence>
<reference evidence="3" key="1">
    <citation type="submission" date="2023-06" db="EMBL/GenBank/DDBJ databases">
        <title>Genomic analysis of the entomopathogenic nematode Steinernema hermaphroditum.</title>
        <authorList>
            <person name="Schwarz E.M."/>
            <person name="Heppert J.K."/>
            <person name="Baniya A."/>
            <person name="Schwartz H.T."/>
            <person name="Tan C.-H."/>
            <person name="Antoshechkin I."/>
            <person name="Sternberg P.W."/>
            <person name="Goodrich-Blair H."/>
            <person name="Dillman A.R."/>
        </authorList>
    </citation>
    <scope>NUCLEOTIDE SEQUENCE</scope>
    <source>
        <strain evidence="3">PS9179</strain>
        <tissue evidence="3">Whole animal</tissue>
    </source>
</reference>
<accession>A0AA39LT80</accession>
<keyword evidence="2" id="KW-0732">Signal</keyword>
<evidence type="ECO:0000256" key="2">
    <source>
        <dbReference type="SAM" id="SignalP"/>
    </source>
</evidence>
<dbReference type="EMBL" id="JAUCMV010000003">
    <property type="protein sequence ID" value="KAK0408455.1"/>
    <property type="molecule type" value="Genomic_DNA"/>
</dbReference>
<dbReference type="AlphaFoldDB" id="A0AA39LT80"/>
<feature type="signal peptide" evidence="2">
    <location>
        <begin position="1"/>
        <end position="17"/>
    </location>
</feature>
<feature type="chain" id="PRO_5041247396" evidence="2">
    <location>
        <begin position="18"/>
        <end position="231"/>
    </location>
</feature>
<evidence type="ECO:0000313" key="4">
    <source>
        <dbReference type="Proteomes" id="UP001175271"/>
    </source>
</evidence>
<evidence type="ECO:0000313" key="3">
    <source>
        <dbReference type="EMBL" id="KAK0408455.1"/>
    </source>
</evidence>
<keyword evidence="4" id="KW-1185">Reference proteome</keyword>
<comment type="caution">
    <text evidence="3">The sequence shown here is derived from an EMBL/GenBank/DDBJ whole genome shotgun (WGS) entry which is preliminary data.</text>
</comment>
<protein>
    <submittedName>
        <fullName evidence="3">Uncharacterized protein</fullName>
    </submittedName>
</protein>
<name>A0AA39LT80_9BILA</name>
<gene>
    <name evidence="3" type="ORF">QR680_003969</name>
</gene>
<proteinExistence type="predicted"/>
<feature type="compositionally biased region" description="Low complexity" evidence="1">
    <location>
        <begin position="16"/>
        <end position="35"/>
    </location>
</feature>
<sequence length="231" mass="24708">MVVTLFALLFLLSTSQGCSPGSSSSSGSSNDAPSSKKTYNMDVAPSVRWTVGDAPLQQKSTDAARDFIKKEITYAIKVACVEYGMTAFPTIDISGLPSDLSAVLTDKDKTEGTVLSKTWPVTVAVTAPVPVTESTWQAIKAKVFVTLAQVYQVQVLKMDMSKVYRPATGICGLEAVAVIVQIVIQDELFVAERISRISHAFSGLQPNSGDEKQSGKDDLHLGEEAVNACIQ</sequence>